<dbReference type="Pfam" id="PF00929">
    <property type="entry name" value="RNase_T"/>
    <property type="match status" value="1"/>
</dbReference>
<organism evidence="4 5">
    <name type="scientific">Methylomonas subterranea</name>
    <dbReference type="NCBI Taxonomy" id="2952225"/>
    <lineage>
        <taxon>Bacteria</taxon>
        <taxon>Pseudomonadati</taxon>
        <taxon>Pseudomonadota</taxon>
        <taxon>Gammaproteobacteria</taxon>
        <taxon>Methylococcales</taxon>
        <taxon>Methylococcaceae</taxon>
        <taxon>Methylomonas</taxon>
    </lineage>
</organism>
<dbReference type="CDD" id="cd06127">
    <property type="entry name" value="DEDDh"/>
    <property type="match status" value="1"/>
</dbReference>
<accession>A0ABT1TKF3</accession>
<comment type="caution">
    <text evidence="4">The sequence shown here is derived from an EMBL/GenBank/DDBJ whole genome shotgun (WGS) entry which is preliminary data.</text>
</comment>
<evidence type="ECO:0000313" key="4">
    <source>
        <dbReference type="EMBL" id="MCQ8105951.1"/>
    </source>
</evidence>
<dbReference type="Proteomes" id="UP001524499">
    <property type="component" value="Unassembled WGS sequence"/>
</dbReference>
<proteinExistence type="predicted"/>
<evidence type="ECO:0000313" key="5">
    <source>
        <dbReference type="Proteomes" id="UP001524499"/>
    </source>
</evidence>
<dbReference type="SUPFAM" id="SSF53098">
    <property type="entry name" value="Ribonuclease H-like"/>
    <property type="match status" value="1"/>
</dbReference>
<keyword evidence="5" id="KW-1185">Reference proteome</keyword>
<dbReference type="PANTHER" id="PTHR30231">
    <property type="entry name" value="DNA POLYMERASE III SUBUNIT EPSILON"/>
    <property type="match status" value="1"/>
</dbReference>
<dbReference type="GO" id="GO:0004527">
    <property type="term" value="F:exonuclease activity"/>
    <property type="evidence" value="ECO:0007669"/>
    <property type="project" value="UniProtKB-KW"/>
</dbReference>
<protein>
    <submittedName>
        <fullName evidence="4">3'-5' exonuclease</fullName>
    </submittedName>
</protein>
<keyword evidence="1" id="KW-0540">Nuclease</keyword>
<keyword evidence="2 4" id="KW-0378">Hydrolase</keyword>
<keyword evidence="2 4" id="KW-0269">Exonuclease</keyword>
<dbReference type="Gene3D" id="3.30.420.10">
    <property type="entry name" value="Ribonuclease H-like superfamily/Ribonuclease H"/>
    <property type="match status" value="1"/>
</dbReference>
<dbReference type="InterPro" id="IPR036397">
    <property type="entry name" value="RNaseH_sf"/>
</dbReference>
<gene>
    <name evidence="4" type="ORF">NP590_17720</name>
</gene>
<dbReference type="RefSeq" id="WP_256603989.1">
    <property type="nucleotide sequence ID" value="NZ_JANIBJ010000042.1"/>
</dbReference>
<feature type="domain" description="Exonuclease" evidence="3">
    <location>
        <begin position="105"/>
        <end position="274"/>
    </location>
</feature>
<sequence>MQNDDLETLRATAIAADKIYSKSRLLDELRLKPKPDAAPVKIVKNGYGGRSPLYRVADCVPIRETAQKEPTPKQLKARAIQAIKSKKRGRLARAGAEAMAWLGTDLCFIDLETTGLGPTAQIVEVAAADQFRNVLFHTTVKPTVPIDPGAINIHGYTEAMLADSPTWPDVIDQFKQVVTGRMVVIFNADYDSRIIQQTCDAFNLSTEWWDEIDTRCAMYLATDAFGATNRYGTISLDNATLEAGVEWTGNAHTAIADTLATVDLVNAIGNSYSELCRQLEELEATTQA</sequence>
<dbReference type="InterPro" id="IPR012337">
    <property type="entry name" value="RNaseH-like_sf"/>
</dbReference>
<dbReference type="PANTHER" id="PTHR30231:SF41">
    <property type="entry name" value="DNA POLYMERASE III SUBUNIT EPSILON"/>
    <property type="match status" value="1"/>
</dbReference>
<reference evidence="4 5" key="1">
    <citation type="submission" date="2022-07" db="EMBL/GenBank/DDBJ databases">
        <title>Methylomonas rivi sp. nov., Methylomonas rosea sp. nov., Methylomonas aureus sp. nov. and Methylomonas subterranea sp. nov., four novel methanotrophs isolated from a freshwater creek and the deep terrestrial subsurface.</title>
        <authorList>
            <person name="Abin C."/>
            <person name="Sankaranarayanan K."/>
            <person name="Garner C."/>
            <person name="Sindelar R."/>
            <person name="Kotary K."/>
            <person name="Garner R."/>
            <person name="Barclay S."/>
            <person name="Lawson P."/>
            <person name="Krumholz L."/>
        </authorList>
    </citation>
    <scope>NUCLEOTIDE SEQUENCE [LARGE SCALE GENOMIC DNA]</scope>
    <source>
        <strain evidence="4 5">SURF-2</strain>
    </source>
</reference>
<dbReference type="SMART" id="SM00479">
    <property type="entry name" value="EXOIII"/>
    <property type="match status" value="1"/>
</dbReference>
<name>A0ABT1TKF3_9GAMM</name>
<evidence type="ECO:0000256" key="2">
    <source>
        <dbReference type="ARBA" id="ARBA00022839"/>
    </source>
</evidence>
<evidence type="ECO:0000259" key="3">
    <source>
        <dbReference type="SMART" id="SM00479"/>
    </source>
</evidence>
<dbReference type="InterPro" id="IPR013520">
    <property type="entry name" value="Ribonucl_H"/>
</dbReference>
<dbReference type="EMBL" id="JANIBJ010000042">
    <property type="protein sequence ID" value="MCQ8105951.1"/>
    <property type="molecule type" value="Genomic_DNA"/>
</dbReference>
<evidence type="ECO:0000256" key="1">
    <source>
        <dbReference type="ARBA" id="ARBA00022722"/>
    </source>
</evidence>